<dbReference type="Pfam" id="PF01242">
    <property type="entry name" value="PTPS"/>
    <property type="match status" value="1"/>
</dbReference>
<dbReference type="GO" id="GO:0070497">
    <property type="term" value="F:6-carboxytetrahydropterin synthase activity"/>
    <property type="evidence" value="ECO:0007669"/>
    <property type="project" value="UniProtKB-EC"/>
</dbReference>
<dbReference type="KEGG" id="hbs:IPV69_22800"/>
<feature type="binding site" evidence="6">
    <location>
        <position position="22"/>
    </location>
    <ligand>
        <name>Zn(2+)</name>
        <dbReference type="ChEBI" id="CHEBI:29105"/>
    </ligand>
</feature>
<evidence type="ECO:0000256" key="3">
    <source>
        <dbReference type="ARBA" id="ARBA00018141"/>
    </source>
</evidence>
<dbReference type="AlphaFoldDB" id="A0A7M2WUY7"/>
<evidence type="ECO:0000256" key="4">
    <source>
        <dbReference type="ARBA" id="ARBA00048807"/>
    </source>
</evidence>
<dbReference type="SUPFAM" id="SSF55620">
    <property type="entry name" value="Tetrahydrobiopterin biosynthesis enzymes-like"/>
    <property type="match status" value="1"/>
</dbReference>
<feature type="binding site" evidence="6">
    <location>
        <position position="35"/>
    </location>
    <ligand>
        <name>Zn(2+)</name>
        <dbReference type="ChEBI" id="CHEBI:29105"/>
    </ligand>
</feature>
<dbReference type="PANTHER" id="PTHR12589:SF8">
    <property type="entry name" value="6-CARBOXY-5,6,7,8-TETRAHYDROPTERIN SYNTHASE"/>
    <property type="match status" value="1"/>
</dbReference>
<feature type="binding site" evidence="6">
    <location>
        <position position="37"/>
    </location>
    <ligand>
        <name>Zn(2+)</name>
        <dbReference type="ChEBI" id="CHEBI:29105"/>
    </ligand>
</feature>
<dbReference type="EC" id="4.-.-.-" evidence="5"/>
<dbReference type="InterPro" id="IPR038418">
    <property type="entry name" value="6-PTP_synth/QueD_sf"/>
</dbReference>
<keyword evidence="8" id="KW-1185">Reference proteome</keyword>
<comment type="cofactor">
    <cofactor evidence="5 6">
        <name>Zn(2+)</name>
        <dbReference type="ChEBI" id="CHEBI:29105"/>
    </cofactor>
    <text evidence="5 6">Binds 1 zinc ion per subunit.</text>
</comment>
<dbReference type="PANTHER" id="PTHR12589">
    <property type="entry name" value="PYRUVOYL TETRAHYDROBIOPTERIN SYNTHASE"/>
    <property type="match status" value="1"/>
</dbReference>
<organism evidence="7 8">
    <name type="scientific">Humisphaera borealis</name>
    <dbReference type="NCBI Taxonomy" id="2807512"/>
    <lineage>
        <taxon>Bacteria</taxon>
        <taxon>Pseudomonadati</taxon>
        <taxon>Planctomycetota</taxon>
        <taxon>Phycisphaerae</taxon>
        <taxon>Tepidisphaerales</taxon>
        <taxon>Tepidisphaeraceae</taxon>
        <taxon>Humisphaera</taxon>
    </lineage>
</organism>
<comment type="similarity">
    <text evidence="2 5">Belongs to the PTPS family. QueD subfamily.</text>
</comment>
<keyword evidence="5" id="KW-0671">Queuosine biosynthesis</keyword>
<protein>
    <recommendedName>
        <fullName evidence="3 5">6-carboxy-5,6,7,8-tetrahydropterin synthase</fullName>
        <ecNumber evidence="5">4.-.-.-</ecNumber>
    </recommendedName>
</protein>
<evidence type="ECO:0000256" key="6">
    <source>
        <dbReference type="PIRSR" id="PIRSR006113-2"/>
    </source>
</evidence>
<dbReference type="GO" id="GO:0046872">
    <property type="term" value="F:metal ion binding"/>
    <property type="evidence" value="ECO:0007669"/>
    <property type="project" value="UniProtKB-KW"/>
</dbReference>
<dbReference type="UniPathway" id="UPA00391"/>
<dbReference type="InterPro" id="IPR007115">
    <property type="entry name" value="6-PTP_synth/QueD"/>
</dbReference>
<reference evidence="7 8" key="1">
    <citation type="submission" date="2020-10" db="EMBL/GenBank/DDBJ databases">
        <title>Wide distribution of Phycisphaera-like planctomycetes from WD2101 soil group in peatlands and genome analysis of the first cultivated representative.</title>
        <authorList>
            <person name="Dedysh S.N."/>
            <person name="Beletsky A.V."/>
            <person name="Ivanova A."/>
            <person name="Kulichevskaya I.S."/>
            <person name="Suzina N.E."/>
            <person name="Philippov D.A."/>
            <person name="Rakitin A.L."/>
            <person name="Mardanov A.V."/>
            <person name="Ravin N.V."/>
        </authorList>
    </citation>
    <scope>NUCLEOTIDE SEQUENCE [LARGE SCALE GENOMIC DNA]</scope>
    <source>
        <strain evidence="7 8">M1803</strain>
    </source>
</reference>
<dbReference type="GO" id="GO:0008616">
    <property type="term" value="P:tRNA queuosine(34) biosynthetic process"/>
    <property type="evidence" value="ECO:0007669"/>
    <property type="project" value="UniProtKB-KW"/>
</dbReference>
<evidence type="ECO:0000313" key="8">
    <source>
        <dbReference type="Proteomes" id="UP000593765"/>
    </source>
</evidence>
<comment type="pathway">
    <text evidence="1 5">Purine metabolism; 7-cyano-7-deazaguanine biosynthesis.</text>
</comment>
<dbReference type="EMBL" id="CP063458">
    <property type="protein sequence ID" value="QOV89022.1"/>
    <property type="molecule type" value="Genomic_DNA"/>
</dbReference>
<keyword evidence="5 6" id="KW-0479">Metal-binding</keyword>
<dbReference type="Proteomes" id="UP000593765">
    <property type="component" value="Chromosome"/>
</dbReference>
<dbReference type="Gene3D" id="3.30.479.10">
    <property type="entry name" value="6-pyruvoyl tetrahydropterin synthase/QueD"/>
    <property type="match status" value="1"/>
</dbReference>
<keyword evidence="5 6" id="KW-0862">Zinc</keyword>
<name>A0A7M2WUY7_9BACT</name>
<evidence type="ECO:0000256" key="5">
    <source>
        <dbReference type="PIRNR" id="PIRNR006113"/>
    </source>
</evidence>
<evidence type="ECO:0000256" key="1">
    <source>
        <dbReference type="ARBA" id="ARBA00005061"/>
    </source>
</evidence>
<dbReference type="PIRSF" id="PIRSF006113">
    <property type="entry name" value="PTP_synth"/>
    <property type="match status" value="1"/>
</dbReference>
<evidence type="ECO:0000256" key="2">
    <source>
        <dbReference type="ARBA" id="ARBA00008900"/>
    </source>
</evidence>
<keyword evidence="5" id="KW-0456">Lyase</keyword>
<comment type="catalytic activity">
    <reaction evidence="4 5">
        <text>7,8-dihydroneopterin 3'-triphosphate + H2O = 6-carboxy-5,6,7,8-tetrahydropterin + triphosphate + acetaldehyde + 2 H(+)</text>
        <dbReference type="Rhea" id="RHEA:27966"/>
        <dbReference type="ChEBI" id="CHEBI:15343"/>
        <dbReference type="ChEBI" id="CHEBI:15377"/>
        <dbReference type="ChEBI" id="CHEBI:15378"/>
        <dbReference type="ChEBI" id="CHEBI:18036"/>
        <dbReference type="ChEBI" id="CHEBI:58462"/>
        <dbReference type="ChEBI" id="CHEBI:61032"/>
        <dbReference type="EC" id="4.1.2.50"/>
    </reaction>
</comment>
<dbReference type="RefSeq" id="WP_206292035.1">
    <property type="nucleotide sequence ID" value="NZ_CP063458.1"/>
</dbReference>
<evidence type="ECO:0000313" key="7">
    <source>
        <dbReference type="EMBL" id="QOV89022.1"/>
    </source>
</evidence>
<gene>
    <name evidence="7" type="ORF">IPV69_22800</name>
</gene>
<proteinExistence type="inferred from homology"/>
<sequence>MRLQRDVMPFQIASVRKFCAAHALKLYDGSMEPVHGHNWRVQVRVSADKLDAIGVVMDFHELEHLIDQLVVPWHNRHLNECPPFTTELNPTAENVAFHIGRSLKLPSGVTLLSVEVWETDENSALFEL</sequence>
<accession>A0A7M2WUY7</accession>